<dbReference type="Pfam" id="PF14487">
    <property type="entry name" value="DarT"/>
    <property type="match status" value="1"/>
</dbReference>
<comment type="catalytic activity">
    <reaction evidence="6">
        <text>a thymidine in DNA + NAD(+) = an N-(ADP-alpha-D-ribosyl)-thymidine in DNA + nicotinamide + H(+)</text>
        <dbReference type="Rhea" id="RHEA:71651"/>
        <dbReference type="Rhea" id="RHEA-COMP:13556"/>
        <dbReference type="Rhea" id="RHEA-COMP:18051"/>
        <dbReference type="ChEBI" id="CHEBI:15378"/>
        <dbReference type="ChEBI" id="CHEBI:17154"/>
        <dbReference type="ChEBI" id="CHEBI:57540"/>
        <dbReference type="ChEBI" id="CHEBI:137386"/>
        <dbReference type="ChEBI" id="CHEBI:191199"/>
    </reaction>
</comment>
<dbReference type="Proteomes" id="UP001501803">
    <property type="component" value="Unassembled WGS sequence"/>
</dbReference>
<reference evidence="10" key="1">
    <citation type="journal article" date="2019" name="Int. J. Syst. Evol. Microbiol.">
        <title>The Global Catalogue of Microorganisms (GCM) 10K type strain sequencing project: providing services to taxonomists for standard genome sequencing and annotation.</title>
        <authorList>
            <consortium name="The Broad Institute Genomics Platform"/>
            <consortium name="The Broad Institute Genome Sequencing Center for Infectious Disease"/>
            <person name="Wu L."/>
            <person name="Ma J."/>
        </authorList>
    </citation>
    <scope>NUCLEOTIDE SEQUENCE [LARGE SCALE GENOMIC DNA]</scope>
    <source>
        <strain evidence="10">JCM 17021</strain>
    </source>
</reference>
<protein>
    <recommendedName>
        <fullName evidence="8">DarT domain-containing protein</fullName>
    </recommendedName>
</protein>
<evidence type="ECO:0000259" key="8">
    <source>
        <dbReference type="PROSITE" id="PS52018"/>
    </source>
</evidence>
<feature type="domain" description="DarT" evidence="8">
    <location>
        <begin position="49"/>
        <end position="260"/>
    </location>
</feature>
<evidence type="ECO:0000256" key="5">
    <source>
        <dbReference type="ARBA" id="ARBA00023125"/>
    </source>
</evidence>
<comment type="caution">
    <text evidence="6">Lacks conserved residue(s) required for the propagation of feature annotation.</text>
</comment>
<feature type="region of interest" description="Disordered" evidence="7">
    <location>
        <begin position="1"/>
        <end position="34"/>
    </location>
</feature>
<evidence type="ECO:0000256" key="4">
    <source>
        <dbReference type="ARBA" id="ARBA00022695"/>
    </source>
</evidence>
<keyword evidence="4 6" id="KW-0548">Nucleotidyltransferase</keyword>
<dbReference type="EMBL" id="BAABCN010000014">
    <property type="protein sequence ID" value="GAA3890586.1"/>
    <property type="molecule type" value="Genomic_DNA"/>
</dbReference>
<evidence type="ECO:0000256" key="1">
    <source>
        <dbReference type="ARBA" id="ARBA00022649"/>
    </source>
</evidence>
<dbReference type="RefSeq" id="WP_345069172.1">
    <property type="nucleotide sequence ID" value="NZ_BAABCN010000014.1"/>
</dbReference>
<dbReference type="PROSITE" id="PS52018">
    <property type="entry name" value="DART"/>
    <property type="match status" value="1"/>
</dbReference>
<evidence type="ECO:0000313" key="10">
    <source>
        <dbReference type="Proteomes" id="UP001501803"/>
    </source>
</evidence>
<sequence>MVSNPSQRASKAREKVAPTTLRSAPVAPKGGALKPTVSLRSAPVKVGDQRIYHLTHIKNLAGILESGTLHADASEAWDESRPAFDMSSEGNREWRRTTRVAGDDTESIASYVPFFLSPDASVWESIRSHALDPRLTPKATNSTPADFVILVSAVKNATELHPADVAENDAAIVVTDADAALERTRFGETRDSALRLLHHVRQNADAGALLEAEFLVRTEFPFEQIVLIGVSNDRVRDAVKAILKPSGYRTKVAVYPPWFLPSEESALEA</sequence>
<evidence type="ECO:0000256" key="2">
    <source>
        <dbReference type="ARBA" id="ARBA00022676"/>
    </source>
</evidence>
<feature type="active site" evidence="6">
    <location>
        <position position="213"/>
    </location>
</feature>
<proteinExistence type="inferred from homology"/>
<evidence type="ECO:0000256" key="7">
    <source>
        <dbReference type="SAM" id="MobiDB-lite"/>
    </source>
</evidence>
<dbReference type="InterPro" id="IPR029494">
    <property type="entry name" value="DarT"/>
</dbReference>
<feature type="binding site" evidence="6">
    <location>
        <begin position="53"/>
        <end position="55"/>
    </location>
    <ligand>
        <name>NAD(+)</name>
        <dbReference type="ChEBI" id="CHEBI:57540"/>
    </ligand>
</feature>
<organism evidence="9 10">
    <name type="scientific">Leifsonia kafniensis</name>
    <dbReference type="NCBI Taxonomy" id="475957"/>
    <lineage>
        <taxon>Bacteria</taxon>
        <taxon>Bacillati</taxon>
        <taxon>Actinomycetota</taxon>
        <taxon>Actinomycetes</taxon>
        <taxon>Micrococcales</taxon>
        <taxon>Microbacteriaceae</taxon>
        <taxon>Leifsonia</taxon>
    </lineage>
</organism>
<feature type="binding site" evidence="6">
    <location>
        <position position="62"/>
    </location>
    <ligand>
        <name>NAD(+)</name>
        <dbReference type="ChEBI" id="CHEBI:57540"/>
    </ligand>
</feature>
<feature type="active site" description="Proton acceptor" evidence="6">
    <location>
        <position position="95"/>
    </location>
</feature>
<comment type="similarity">
    <text evidence="6">Belongs to the DarT ADP-ribosyltransferase family.</text>
</comment>
<keyword evidence="3 6" id="KW-0808">Transferase</keyword>
<keyword evidence="2 6" id="KW-0328">Glycosyltransferase</keyword>
<gene>
    <name evidence="9" type="ORF">GCM10022381_35630</name>
</gene>
<evidence type="ECO:0000256" key="6">
    <source>
        <dbReference type="PROSITE-ProRule" id="PRU01362"/>
    </source>
</evidence>
<evidence type="ECO:0000256" key="3">
    <source>
        <dbReference type="ARBA" id="ARBA00022679"/>
    </source>
</evidence>
<accession>A0ABP7KYZ9</accession>
<keyword evidence="5 6" id="KW-0238">DNA-binding</keyword>
<keyword evidence="10" id="KW-1185">Reference proteome</keyword>
<evidence type="ECO:0000313" key="9">
    <source>
        <dbReference type="EMBL" id="GAA3890586.1"/>
    </source>
</evidence>
<feature type="binding site" evidence="6">
    <location>
        <position position="95"/>
    </location>
    <ligand>
        <name>NAD(+)</name>
        <dbReference type="ChEBI" id="CHEBI:57540"/>
    </ligand>
</feature>
<keyword evidence="1 6" id="KW-1277">Toxin-antitoxin system</keyword>
<name>A0ABP7KYZ9_9MICO</name>
<comment type="caution">
    <text evidence="9">The sequence shown here is derived from an EMBL/GenBank/DDBJ whole genome shotgun (WGS) entry which is preliminary data.</text>
</comment>